<dbReference type="AlphaFoldDB" id="A0AAW1LM64"/>
<keyword evidence="3 4" id="KW-0408">Iron</keyword>
<reference evidence="6" key="1">
    <citation type="submission" date="2024-03" db="EMBL/GenBank/DDBJ databases">
        <title>WGS assembly of Saponaria officinalis var. Norfolk2.</title>
        <authorList>
            <person name="Jenkins J."/>
            <person name="Shu S."/>
            <person name="Grimwood J."/>
            <person name="Barry K."/>
            <person name="Goodstein D."/>
            <person name="Schmutz J."/>
            <person name="Leebens-Mack J."/>
            <person name="Osbourn A."/>
        </authorList>
    </citation>
    <scope>NUCLEOTIDE SEQUENCE [LARGE SCALE GENOMIC DNA]</scope>
    <source>
        <strain evidence="6">JIC</strain>
    </source>
</reference>
<dbReference type="InterPro" id="IPR027443">
    <property type="entry name" value="IPNS-like_sf"/>
</dbReference>
<feature type="domain" description="Fe2OG dioxygenase" evidence="5">
    <location>
        <begin position="210"/>
        <end position="310"/>
    </location>
</feature>
<dbReference type="PROSITE" id="PS51471">
    <property type="entry name" value="FE2OG_OXY"/>
    <property type="match status" value="1"/>
</dbReference>
<dbReference type="Proteomes" id="UP001443914">
    <property type="component" value="Unassembled WGS sequence"/>
</dbReference>
<dbReference type="Pfam" id="PF14226">
    <property type="entry name" value="DIOX_N"/>
    <property type="match status" value="1"/>
</dbReference>
<dbReference type="GO" id="GO:0046872">
    <property type="term" value="F:metal ion binding"/>
    <property type="evidence" value="ECO:0007669"/>
    <property type="project" value="UniProtKB-KW"/>
</dbReference>
<keyword evidence="2 4" id="KW-0479">Metal-binding</keyword>
<keyword evidence="4" id="KW-0560">Oxidoreductase</keyword>
<evidence type="ECO:0000256" key="3">
    <source>
        <dbReference type="ARBA" id="ARBA00023004"/>
    </source>
</evidence>
<evidence type="ECO:0000313" key="6">
    <source>
        <dbReference type="EMBL" id="KAK9735070.1"/>
    </source>
</evidence>
<organism evidence="6 7">
    <name type="scientific">Saponaria officinalis</name>
    <name type="common">Common soapwort</name>
    <name type="synonym">Lychnis saponaria</name>
    <dbReference type="NCBI Taxonomy" id="3572"/>
    <lineage>
        <taxon>Eukaryota</taxon>
        <taxon>Viridiplantae</taxon>
        <taxon>Streptophyta</taxon>
        <taxon>Embryophyta</taxon>
        <taxon>Tracheophyta</taxon>
        <taxon>Spermatophyta</taxon>
        <taxon>Magnoliopsida</taxon>
        <taxon>eudicotyledons</taxon>
        <taxon>Gunneridae</taxon>
        <taxon>Pentapetalae</taxon>
        <taxon>Caryophyllales</taxon>
        <taxon>Caryophyllaceae</taxon>
        <taxon>Caryophylleae</taxon>
        <taxon>Saponaria</taxon>
    </lineage>
</organism>
<evidence type="ECO:0000259" key="5">
    <source>
        <dbReference type="PROSITE" id="PS51471"/>
    </source>
</evidence>
<dbReference type="InterPro" id="IPR044861">
    <property type="entry name" value="IPNS-like_FE2OG_OXY"/>
</dbReference>
<sequence length="377" mass="42863">MSAPLTIKYVIPPIPVEVVSKSKDEKLMQDFIVTEEEDIVSPSLPYMDSSIIDLQRLLDSDEDELKKLELYLTTWGAFQLVNHGIESSKLDQVLQVIKDFFSLPLEEKEKYGRSKGGLKGWNYDSIQGWGTDKMAENHAFNWTDRIILTVIPPHLRNPNFWPDEDVPLFSKVILDYAEDVAKLRDIVLRAVSKILKLPENNLITKYAAEGIAVARINWYPPSPYPDRIIGARTHSDSNIVTILLPDQDVEALQMEKDEQWFKVPIIPHALIVNASDMLEMMSNGKVKSSVHRVVTNTENERVSIAFACGPQRNSVIEPLEELISEEEPRRYPTLLNSSNYTADFFARGKILVKEIRKHGPSVVQKEEPSNDTMKSSC</sequence>
<dbReference type="Pfam" id="PF03171">
    <property type="entry name" value="2OG-FeII_Oxy"/>
    <property type="match status" value="1"/>
</dbReference>
<dbReference type="GO" id="GO:0016491">
    <property type="term" value="F:oxidoreductase activity"/>
    <property type="evidence" value="ECO:0007669"/>
    <property type="project" value="UniProtKB-KW"/>
</dbReference>
<evidence type="ECO:0000256" key="1">
    <source>
        <dbReference type="ARBA" id="ARBA00008056"/>
    </source>
</evidence>
<evidence type="ECO:0000256" key="4">
    <source>
        <dbReference type="RuleBase" id="RU003682"/>
    </source>
</evidence>
<evidence type="ECO:0000313" key="7">
    <source>
        <dbReference type="Proteomes" id="UP001443914"/>
    </source>
</evidence>
<dbReference type="Gene3D" id="2.60.120.330">
    <property type="entry name" value="B-lactam Antibiotic, Isopenicillin N Synthase, Chain"/>
    <property type="match status" value="1"/>
</dbReference>
<dbReference type="InterPro" id="IPR026992">
    <property type="entry name" value="DIOX_N"/>
</dbReference>
<dbReference type="InterPro" id="IPR005123">
    <property type="entry name" value="Oxoglu/Fe-dep_dioxygenase_dom"/>
</dbReference>
<dbReference type="EMBL" id="JBDFQZ010000004">
    <property type="protein sequence ID" value="KAK9735070.1"/>
    <property type="molecule type" value="Genomic_DNA"/>
</dbReference>
<dbReference type="FunFam" id="2.60.120.330:FF:000079">
    <property type="entry name" value="Protein SRG1"/>
    <property type="match status" value="1"/>
</dbReference>
<protein>
    <recommendedName>
        <fullName evidence="5">Fe2OG dioxygenase domain-containing protein</fullName>
    </recommendedName>
</protein>
<name>A0AAW1LM64_SAPOF</name>
<comment type="caution">
    <text evidence="6">The sequence shown here is derived from an EMBL/GenBank/DDBJ whole genome shotgun (WGS) entry which is preliminary data.</text>
</comment>
<evidence type="ECO:0000256" key="2">
    <source>
        <dbReference type="ARBA" id="ARBA00022723"/>
    </source>
</evidence>
<dbReference type="InterPro" id="IPR050295">
    <property type="entry name" value="Plant_2OG-oxidoreductases"/>
</dbReference>
<proteinExistence type="inferred from homology"/>
<dbReference type="PANTHER" id="PTHR47991">
    <property type="entry name" value="OXOGLUTARATE/IRON-DEPENDENT DIOXYGENASE"/>
    <property type="match status" value="1"/>
</dbReference>
<dbReference type="SUPFAM" id="SSF51197">
    <property type="entry name" value="Clavaminate synthase-like"/>
    <property type="match status" value="1"/>
</dbReference>
<accession>A0AAW1LM64</accession>
<gene>
    <name evidence="6" type="ORF">RND81_04G181900</name>
</gene>
<comment type="similarity">
    <text evidence="1 4">Belongs to the iron/ascorbate-dependent oxidoreductase family.</text>
</comment>
<keyword evidence="7" id="KW-1185">Reference proteome</keyword>